<comment type="subcellular location">
    <subcellularLocation>
        <location evidence="1">Host nucleus</location>
        <location evidence="1">Host nucleolus</location>
    </subcellularLocation>
</comment>
<evidence type="ECO:0000313" key="7">
    <source>
        <dbReference type="Proteomes" id="UP000162522"/>
    </source>
</evidence>
<keyword evidence="2" id="KW-0244">Early protein</keyword>
<gene>
    <name evidence="6" type="ORF">DpV84gp038</name>
</gene>
<evidence type="ECO:0000256" key="4">
    <source>
        <dbReference type="ARBA" id="ARBA00034705"/>
    </source>
</evidence>
<organism evidence="6 7">
    <name type="scientific">Deerpox virus (strain W-1170-84)</name>
    <name type="common">DPV</name>
    <dbReference type="NCBI Taxonomy" id="305676"/>
    <lineage>
        <taxon>Viruses</taxon>
        <taxon>Varidnaviria</taxon>
        <taxon>Bamfordvirae</taxon>
        <taxon>Nucleocytoviricota</taxon>
        <taxon>Pokkesviricetes</taxon>
        <taxon>Chitovirales</taxon>
        <taxon>Poxviridae</taxon>
        <taxon>Chordopoxvirinae</taxon>
        <taxon>Cervidpoxvirus</taxon>
        <taxon>Cervidpoxvirus muledeerpox</taxon>
        <taxon>Mule deerpox virus</taxon>
    </lineage>
</organism>
<dbReference type="Pfam" id="PF04708">
    <property type="entry name" value="Pox_F16"/>
    <property type="match status" value="1"/>
</dbReference>
<evidence type="ECO:0000256" key="3">
    <source>
        <dbReference type="ARBA" id="ARBA00022562"/>
    </source>
</evidence>
<dbReference type="PIRSF" id="PIRSF015792">
    <property type="entry name" value="VAC_F16L"/>
    <property type="match status" value="1"/>
</dbReference>
<evidence type="ECO:0000256" key="2">
    <source>
        <dbReference type="ARBA" id="ARBA00022518"/>
    </source>
</evidence>
<comment type="similarity">
    <text evidence="4">Belongs to the orthopoxvirus OPG058 family.</text>
</comment>
<sequence length="220" mass="25977">MEKSAAIITSLISLFDVSLEYQTKICLDYCKSLNISNYIILKEFGYICDNILSLPRWETIMNKKKISLLIFYQVKQLSISVEKVYNKFIEFNNINDFKIYFVKDNLLFDGYPPTFKMLNKDINILNKKKLMDLITIVNMKTLDTKMVSDFINNNFGNVEKLLNIINLNSLWFKRVINKNKKKGNRANRRYKSFINKIKNINKLEKSFIDNICNDFNLISI</sequence>
<keyword evidence="3" id="KW-1048">Host nucleus</keyword>
<evidence type="ECO:0000256" key="5">
    <source>
        <dbReference type="ARBA" id="ARBA00034820"/>
    </source>
</evidence>
<dbReference type="GO" id="GO:0044196">
    <property type="term" value="C:host cell nucleolus"/>
    <property type="evidence" value="ECO:0007669"/>
    <property type="project" value="UniProtKB-SubCell"/>
</dbReference>
<organismHost>
    <name type="scientific">Odocoileus hemionus</name>
    <name type="common">Mule deer</name>
    <name type="synonym">Cervus hemionus</name>
    <dbReference type="NCBI Taxonomy" id="9872"/>
</organismHost>
<dbReference type="InterPro" id="IPR006798">
    <property type="entry name" value="Poxvirus_F16"/>
</dbReference>
<dbReference type="EMBL" id="AY689437">
    <property type="protein sequence ID" value="ABI99023.1"/>
    <property type="molecule type" value="Genomic_DNA"/>
</dbReference>
<reference evidence="6 7" key="1">
    <citation type="journal article" date="2005" name="J. Virol.">
        <title>Genome of deerpox virus.</title>
        <authorList>
            <person name="Afonso C.L."/>
            <person name="Delhon G."/>
            <person name="Tulman E.R."/>
            <person name="Lu Z."/>
            <person name="Zsak A."/>
            <person name="Becerra V.M."/>
            <person name="Zsak L."/>
            <person name="Kutish G.F."/>
            <person name="Rock D.L."/>
        </authorList>
    </citation>
    <scope>NUCLEOTIDE SEQUENCE [LARGE SCALE GENOMIC DNA]</scope>
    <source>
        <strain evidence="6">W-1170-84</strain>
    </source>
</reference>
<dbReference type="Proteomes" id="UP000162522">
    <property type="component" value="Segment"/>
</dbReference>
<evidence type="ECO:0000313" key="6">
    <source>
        <dbReference type="EMBL" id="ABI99023.1"/>
    </source>
</evidence>
<protein>
    <recommendedName>
        <fullName evidence="5">Protein OPG061</fullName>
    </recommendedName>
</protein>
<proteinExistence type="inferred from homology"/>
<evidence type="ECO:0000256" key="1">
    <source>
        <dbReference type="ARBA" id="ARBA00004307"/>
    </source>
</evidence>
<name>Q08FE3_DPV84</name>
<accession>Q08FE3</accession>